<evidence type="ECO:0000256" key="3">
    <source>
        <dbReference type="RuleBase" id="RU003476"/>
    </source>
</evidence>
<dbReference type="InterPro" id="IPR020084">
    <property type="entry name" value="NUDIX_hydrolase_CS"/>
</dbReference>
<sequence>MRRNEHLARRSTISSEYIYKTSFGHLRKDSFELQNKEETIYYYVHEYPDWVNAVVLTKDKQILLVEQYRHPGNDFFLEVPAGKVEQGESYEEGIIREVQEETGYTSLKKPILLGEFMVNPATQTNKVITFLILDAFETSSQNLDDNEDVKVKTFPFDAMEELIEDKKITQLFTVSAYFLAKNYLS</sequence>
<organism evidence="5 6">
    <name type="scientific">Fictibacillus norfolkensis</name>
    <dbReference type="NCBI Taxonomy" id="2762233"/>
    <lineage>
        <taxon>Bacteria</taxon>
        <taxon>Bacillati</taxon>
        <taxon>Bacillota</taxon>
        <taxon>Bacilli</taxon>
        <taxon>Bacillales</taxon>
        <taxon>Fictibacillaceae</taxon>
        <taxon>Fictibacillus</taxon>
    </lineage>
</organism>
<dbReference type="PANTHER" id="PTHR11839:SF18">
    <property type="entry name" value="NUDIX HYDROLASE DOMAIN-CONTAINING PROTEIN"/>
    <property type="match status" value="1"/>
</dbReference>
<dbReference type="InterPro" id="IPR000086">
    <property type="entry name" value="NUDIX_hydrolase_dom"/>
</dbReference>
<accession>A0ABR8SK92</accession>
<evidence type="ECO:0000313" key="6">
    <source>
        <dbReference type="Proteomes" id="UP000603641"/>
    </source>
</evidence>
<gene>
    <name evidence="5" type="ORF">H9648_07510</name>
</gene>
<reference evidence="5 6" key="1">
    <citation type="submission" date="2020-08" db="EMBL/GenBank/DDBJ databases">
        <title>A Genomic Blueprint of the Chicken Gut Microbiome.</title>
        <authorList>
            <person name="Gilroy R."/>
            <person name="Ravi A."/>
            <person name="Getino M."/>
            <person name="Pursley I."/>
            <person name="Horton D.L."/>
            <person name="Alikhan N.-F."/>
            <person name="Baker D."/>
            <person name="Gharbi K."/>
            <person name="Hall N."/>
            <person name="Watson M."/>
            <person name="Adriaenssens E.M."/>
            <person name="Foster-Nyarko E."/>
            <person name="Jarju S."/>
            <person name="Secka A."/>
            <person name="Antonio M."/>
            <person name="Oren A."/>
            <person name="Chaudhuri R."/>
            <person name="La Ragione R.M."/>
            <person name="Hildebrand F."/>
            <person name="Pallen M.J."/>
        </authorList>
    </citation>
    <scope>NUCLEOTIDE SEQUENCE [LARGE SCALE GENOMIC DNA]</scope>
    <source>
        <strain evidence="5 6">Sa2CUA10</strain>
    </source>
</reference>
<dbReference type="PROSITE" id="PS00893">
    <property type="entry name" value="NUDIX_BOX"/>
    <property type="match status" value="1"/>
</dbReference>
<dbReference type="InterPro" id="IPR020476">
    <property type="entry name" value="Nudix_hydrolase"/>
</dbReference>
<dbReference type="Gene3D" id="3.90.79.10">
    <property type="entry name" value="Nucleoside Triphosphate Pyrophosphohydrolase"/>
    <property type="match status" value="1"/>
</dbReference>
<evidence type="ECO:0000313" key="5">
    <source>
        <dbReference type="EMBL" id="MBD7963901.1"/>
    </source>
</evidence>
<dbReference type="PROSITE" id="PS51462">
    <property type="entry name" value="NUDIX"/>
    <property type="match status" value="1"/>
</dbReference>
<comment type="cofactor">
    <cofactor evidence="1">
        <name>Mg(2+)</name>
        <dbReference type="ChEBI" id="CHEBI:18420"/>
    </cofactor>
</comment>
<dbReference type="Proteomes" id="UP000603641">
    <property type="component" value="Unassembled WGS sequence"/>
</dbReference>
<dbReference type="CDD" id="cd03424">
    <property type="entry name" value="NUDIX_ADPRase_Nudt5_UGPPase_Nudt14"/>
    <property type="match status" value="1"/>
</dbReference>
<evidence type="ECO:0000259" key="4">
    <source>
        <dbReference type="PROSITE" id="PS51462"/>
    </source>
</evidence>
<comment type="similarity">
    <text evidence="3">Belongs to the Nudix hydrolase family.</text>
</comment>
<proteinExistence type="inferred from homology"/>
<evidence type="ECO:0000256" key="1">
    <source>
        <dbReference type="ARBA" id="ARBA00001946"/>
    </source>
</evidence>
<dbReference type="EMBL" id="JACSQM010000003">
    <property type="protein sequence ID" value="MBD7963901.1"/>
    <property type="molecule type" value="Genomic_DNA"/>
</dbReference>
<dbReference type="GO" id="GO:0016787">
    <property type="term" value="F:hydrolase activity"/>
    <property type="evidence" value="ECO:0007669"/>
    <property type="project" value="UniProtKB-KW"/>
</dbReference>
<dbReference type="Pfam" id="PF00293">
    <property type="entry name" value="NUDIX"/>
    <property type="match status" value="1"/>
</dbReference>
<comment type="caution">
    <text evidence="5">The sequence shown here is derived from an EMBL/GenBank/DDBJ whole genome shotgun (WGS) entry which is preliminary data.</text>
</comment>
<keyword evidence="6" id="KW-1185">Reference proteome</keyword>
<feature type="domain" description="Nudix hydrolase" evidence="4">
    <location>
        <begin position="46"/>
        <end position="178"/>
    </location>
</feature>
<name>A0ABR8SK92_9BACL</name>
<dbReference type="PRINTS" id="PR00502">
    <property type="entry name" value="NUDIXFAMILY"/>
</dbReference>
<keyword evidence="2 3" id="KW-0378">Hydrolase</keyword>
<dbReference type="PANTHER" id="PTHR11839">
    <property type="entry name" value="UDP/ADP-SUGAR PYROPHOSPHATASE"/>
    <property type="match status" value="1"/>
</dbReference>
<evidence type="ECO:0000256" key="2">
    <source>
        <dbReference type="ARBA" id="ARBA00022801"/>
    </source>
</evidence>
<dbReference type="SUPFAM" id="SSF55811">
    <property type="entry name" value="Nudix"/>
    <property type="match status" value="1"/>
</dbReference>
<dbReference type="InterPro" id="IPR015797">
    <property type="entry name" value="NUDIX_hydrolase-like_dom_sf"/>
</dbReference>
<protein>
    <submittedName>
        <fullName evidence="5">NUDIX hydrolase</fullName>
    </submittedName>
</protein>